<protein>
    <submittedName>
        <fullName evidence="1">Mitochondrial enolase superfamily member 1</fullName>
    </submittedName>
</protein>
<dbReference type="PANTHER" id="PTHR33395:SF22">
    <property type="entry name" value="REVERSE TRANSCRIPTASE DOMAIN-CONTAINING PROTEIN"/>
    <property type="match status" value="1"/>
</dbReference>
<gene>
    <name evidence="1" type="ORF">GRJ2_001078700</name>
</gene>
<keyword evidence="2" id="KW-1185">Reference proteome</keyword>
<dbReference type="PANTHER" id="PTHR33395">
    <property type="entry name" value="TRANSCRIPTASE, PUTATIVE-RELATED-RELATED"/>
    <property type="match status" value="1"/>
</dbReference>
<name>A0ABC9WKY0_GRUJA</name>
<reference evidence="1 2" key="1">
    <citation type="submission" date="2024-06" db="EMBL/GenBank/DDBJ databases">
        <title>The draft genome of Grus japonensis, version 3.</title>
        <authorList>
            <person name="Nabeshima K."/>
            <person name="Suzuki S."/>
            <person name="Onuma M."/>
        </authorList>
    </citation>
    <scope>NUCLEOTIDE SEQUENCE [LARGE SCALE GENOMIC DNA]</scope>
    <source>
        <strain evidence="1 2">451A</strain>
    </source>
</reference>
<dbReference type="EMBL" id="BAAFJT010000003">
    <property type="protein sequence ID" value="GAB0186134.1"/>
    <property type="molecule type" value="Genomic_DNA"/>
</dbReference>
<organism evidence="1 2">
    <name type="scientific">Grus japonensis</name>
    <name type="common">Japanese crane</name>
    <name type="synonym">Red-crowned crane</name>
    <dbReference type="NCBI Taxonomy" id="30415"/>
    <lineage>
        <taxon>Eukaryota</taxon>
        <taxon>Metazoa</taxon>
        <taxon>Chordata</taxon>
        <taxon>Craniata</taxon>
        <taxon>Vertebrata</taxon>
        <taxon>Euteleostomi</taxon>
        <taxon>Archelosauria</taxon>
        <taxon>Archosauria</taxon>
        <taxon>Dinosauria</taxon>
        <taxon>Saurischia</taxon>
        <taxon>Theropoda</taxon>
        <taxon>Coelurosauria</taxon>
        <taxon>Aves</taxon>
        <taxon>Neognathae</taxon>
        <taxon>Neoaves</taxon>
        <taxon>Gruiformes</taxon>
        <taxon>Gruidae</taxon>
        <taxon>Grus</taxon>
    </lineage>
</organism>
<dbReference type="Proteomes" id="UP001623348">
    <property type="component" value="Unassembled WGS sequence"/>
</dbReference>
<evidence type="ECO:0000313" key="1">
    <source>
        <dbReference type="EMBL" id="GAB0186134.1"/>
    </source>
</evidence>
<dbReference type="AlphaFoldDB" id="A0ABC9WKY0"/>
<comment type="caution">
    <text evidence="1">The sequence shown here is derived from an EMBL/GenBank/DDBJ whole genome shotgun (WGS) entry which is preliminary data.</text>
</comment>
<accession>A0ABC9WKY0</accession>
<sequence length="327" mass="37048">MINSWRSKEGSQQNCHLGSQWADFGLFRRLVDRVPWEAVLKGKGVQEGWAFFKKEIKAQKQTISMCQKDRLVGKKTSLAEQTASSGTQEKKKKRRVYGIWKKGQATQEDYKDVIRLCREKIRRAKAQLELNLAAAVKDNKKCFCKYINNKRRAKENLHSLLDAGGNIVTKNEEKAEILNAFFASVFGSQTSCSPGTQGPELEDRDREQNEAPISQGEMVIDHLDHLDTHKSMGLDEIHPRVLRELVEVLTKPLSIIYQQSWLTREVPVDWKLANVMPIYKKGQKKDLGNHRPVSLTSVQGKVAEQIILSAIVQHVCTGQPGDQTQSA</sequence>
<proteinExistence type="predicted"/>
<evidence type="ECO:0000313" key="2">
    <source>
        <dbReference type="Proteomes" id="UP001623348"/>
    </source>
</evidence>